<name>A0ABP0DP32_9PEZI</name>
<dbReference type="Gene3D" id="1.10.10.1200">
    <property type="entry name" value="MAGE homology domain, winged helix WH1 motif"/>
    <property type="match status" value="1"/>
</dbReference>
<feature type="compositionally biased region" description="Acidic residues" evidence="1">
    <location>
        <begin position="32"/>
        <end position="68"/>
    </location>
</feature>
<dbReference type="InterPro" id="IPR002190">
    <property type="entry name" value="MHD_dom"/>
</dbReference>
<dbReference type="Proteomes" id="UP001642501">
    <property type="component" value="Unassembled WGS sequence"/>
</dbReference>
<dbReference type="PANTHER" id="PTHR11736">
    <property type="entry name" value="MELANOMA-ASSOCIATED ANTIGEN MAGE ANTIGEN"/>
    <property type="match status" value="1"/>
</dbReference>
<dbReference type="InterPro" id="IPR041899">
    <property type="entry name" value="MAGE_WH2"/>
</dbReference>
<dbReference type="Gene3D" id="1.10.10.1210">
    <property type="entry name" value="MAGE homology domain, winged helix WH2 motif"/>
    <property type="match status" value="1"/>
</dbReference>
<dbReference type="EMBL" id="CAWUOM010000047">
    <property type="protein sequence ID" value="CAK7268546.1"/>
    <property type="molecule type" value="Genomic_DNA"/>
</dbReference>
<evidence type="ECO:0000313" key="3">
    <source>
        <dbReference type="EMBL" id="CAK7268546.1"/>
    </source>
</evidence>
<evidence type="ECO:0000313" key="4">
    <source>
        <dbReference type="Proteomes" id="UP001642501"/>
    </source>
</evidence>
<dbReference type="InterPro" id="IPR041898">
    <property type="entry name" value="MAGE_WH1"/>
</dbReference>
<evidence type="ECO:0000259" key="2">
    <source>
        <dbReference type="SMART" id="SM01373"/>
    </source>
</evidence>
<proteinExistence type="predicted"/>
<dbReference type="SMART" id="SM01373">
    <property type="entry name" value="MAGE"/>
    <property type="match status" value="1"/>
</dbReference>
<feature type="region of interest" description="Disordered" evidence="1">
    <location>
        <begin position="408"/>
        <end position="435"/>
    </location>
</feature>
<accession>A0ABP0DP32</accession>
<comment type="caution">
    <text evidence="3">The sequence shown here is derived from an EMBL/GenBank/DDBJ whole genome shotgun (WGS) entry which is preliminary data.</text>
</comment>
<gene>
    <name evidence="3" type="ORF">SEPCBS57363_003152</name>
</gene>
<dbReference type="InterPro" id="IPR037445">
    <property type="entry name" value="MAGE"/>
</dbReference>
<dbReference type="PANTHER" id="PTHR11736:SF14">
    <property type="entry name" value="NSE3 HOMOLOG, SMC5-SMC6 COMPLEX COMPONENT"/>
    <property type="match status" value="1"/>
</dbReference>
<dbReference type="Pfam" id="PF01454">
    <property type="entry name" value="MAGE"/>
    <property type="match status" value="1"/>
</dbReference>
<feature type="compositionally biased region" description="Acidic residues" evidence="1">
    <location>
        <begin position="91"/>
        <end position="105"/>
    </location>
</feature>
<keyword evidence="4" id="KW-1185">Reference proteome</keyword>
<feature type="domain" description="MAGE" evidence="2">
    <location>
        <begin position="127"/>
        <end position="387"/>
    </location>
</feature>
<reference evidence="3 4" key="1">
    <citation type="submission" date="2024-01" db="EMBL/GenBank/DDBJ databases">
        <authorList>
            <person name="Allen C."/>
            <person name="Tagirdzhanova G."/>
        </authorList>
    </citation>
    <scope>NUCLEOTIDE SEQUENCE [LARGE SCALE GENOMIC DNA]</scope>
    <source>
        <strain evidence="3 4">CBS 573.63</strain>
    </source>
</reference>
<sequence length="435" mass="48918">MPSLSQRQRRRPARDEEDDETPRSRRRRQPVEEEEEEEDDEGGEVEMEDGEGDEEEEDEEEEDEEEEEDRRRRRRARRRREEQQRRATNNEIDDEDDKDEGDNDNENAASTQTYRQNLYHEMLAKKLTRYALASEPRRLPIRRQAVKEQVLDNEGKHFRKVFPIAQEQLRGIFGMSMVEWPAREKTTMTVRERRKALKSQKSSQAAAKSAAVDRYLLVSNLPPAYQECVFAPILSDPDDNGVLESAIPPAPDAAYMGFVTLVVALITLNGGEMSQEDLEKLLSIVHSGRPGQARADEEFLQPISTAMGDFIDDEDGRTGGGQQEDGNVAAGGTLQHMVRHGYLLRVVEAPTTAEGRGPVGGRAAGGQSKVMWYVGPRGKLEIGPQQVANVVYHVYGEDAGQDLERRLKSSLQLADGPSAAGEREQAASENEDEQS</sequence>
<evidence type="ECO:0000256" key="1">
    <source>
        <dbReference type="SAM" id="MobiDB-lite"/>
    </source>
</evidence>
<organism evidence="3 4">
    <name type="scientific">Sporothrix epigloea</name>
    <dbReference type="NCBI Taxonomy" id="1892477"/>
    <lineage>
        <taxon>Eukaryota</taxon>
        <taxon>Fungi</taxon>
        <taxon>Dikarya</taxon>
        <taxon>Ascomycota</taxon>
        <taxon>Pezizomycotina</taxon>
        <taxon>Sordariomycetes</taxon>
        <taxon>Sordariomycetidae</taxon>
        <taxon>Ophiostomatales</taxon>
        <taxon>Ophiostomataceae</taxon>
        <taxon>Sporothrix</taxon>
    </lineage>
</organism>
<protein>
    <recommendedName>
        <fullName evidence="2">MAGE domain-containing protein</fullName>
    </recommendedName>
</protein>
<feature type="region of interest" description="Disordered" evidence="1">
    <location>
        <begin position="1"/>
        <end position="111"/>
    </location>
</feature>